<accession>A0A5P5X5M4</accession>
<comment type="similarity">
    <text evidence="1">Belongs to the glycosyltransferase 2 family.</text>
</comment>
<evidence type="ECO:0000256" key="2">
    <source>
        <dbReference type="ARBA" id="ARBA00022676"/>
    </source>
</evidence>
<dbReference type="GO" id="GO:0016757">
    <property type="term" value="F:glycosyltransferase activity"/>
    <property type="evidence" value="ECO:0007669"/>
    <property type="project" value="UniProtKB-KW"/>
</dbReference>
<dbReference type="InterPro" id="IPR029044">
    <property type="entry name" value="Nucleotide-diphossugar_trans"/>
</dbReference>
<evidence type="ECO:0000313" key="5">
    <source>
        <dbReference type="EMBL" id="QFF90512.1"/>
    </source>
</evidence>
<dbReference type="EMBL" id="MK473649">
    <property type="protein sequence ID" value="QFF90512.1"/>
    <property type="molecule type" value="Genomic_DNA"/>
</dbReference>
<dbReference type="Gene3D" id="3.90.550.10">
    <property type="entry name" value="Spore Coat Polysaccharide Biosynthesis Protein SpsA, Chain A"/>
    <property type="match status" value="1"/>
</dbReference>
<protein>
    <submittedName>
        <fullName evidence="5">Putative sugar transferase</fullName>
    </submittedName>
</protein>
<dbReference type="PANTHER" id="PTHR43685:SF5">
    <property type="entry name" value="GLYCOSYLTRANSFERASE EPSE-RELATED"/>
    <property type="match status" value="1"/>
</dbReference>
<sequence>MLSQLGVIVHFESFSCLVPVYGGDKPEWLNECLNSVCLLSSKKPDELVIVLDGPVSIEIENIVNRYSSILAGRCKILRNPVNKGLAFVLNQGLSACSYELVARIDADDIVLENRFEVQVEYFNQNSNVDILGGQCDIIDACGNIIGSKHVPIDNNNIRNIIWSCPLIHPTVMYKKSKILSIGGYKEDLRRRQDYELWFRCAQSGMEISNLKDTLIKYRLVQSAKKKNGLQYNFKQSMIGYKGCQAMGYGLLPRIYVFYPLISSLTPQFLNRALRNIYHYLDPRKEKENA</sequence>
<dbReference type="PANTHER" id="PTHR43685">
    <property type="entry name" value="GLYCOSYLTRANSFERASE"/>
    <property type="match status" value="1"/>
</dbReference>
<keyword evidence="2" id="KW-0328">Glycosyltransferase</keyword>
<name>A0A5P5X5M4_VIBPH</name>
<dbReference type="InterPro" id="IPR050834">
    <property type="entry name" value="Glycosyltransf_2"/>
</dbReference>
<dbReference type="Pfam" id="PF00535">
    <property type="entry name" value="Glycos_transf_2"/>
    <property type="match status" value="1"/>
</dbReference>
<reference evidence="5" key="1">
    <citation type="journal article" date="2019" name="Int. J. Food Microbiol.">
        <title>Developing a novel molecular serotyping system based on capsular polysaccharide synthesis gene clusters of Vibrio parahaemolyticus.</title>
        <authorList>
            <person name="Pang Y."/>
            <person name="Guo X."/>
            <person name="Tian X."/>
            <person name="Liu F."/>
            <person name="Wang L."/>
            <person name="Wu J."/>
            <person name="Zhang S."/>
            <person name="Li S."/>
            <person name="Liu B."/>
        </authorList>
    </citation>
    <scope>NUCLEOTIDE SEQUENCE</scope>
    <source>
        <strain evidence="5">G2922</strain>
    </source>
</reference>
<organism evidence="5">
    <name type="scientific">Vibrio parahaemolyticus</name>
    <dbReference type="NCBI Taxonomy" id="670"/>
    <lineage>
        <taxon>Bacteria</taxon>
        <taxon>Pseudomonadati</taxon>
        <taxon>Pseudomonadota</taxon>
        <taxon>Gammaproteobacteria</taxon>
        <taxon>Vibrionales</taxon>
        <taxon>Vibrionaceae</taxon>
        <taxon>Vibrio</taxon>
    </lineage>
</organism>
<evidence type="ECO:0000256" key="1">
    <source>
        <dbReference type="ARBA" id="ARBA00006739"/>
    </source>
</evidence>
<gene>
    <name evidence="5" type="primary">wcaA</name>
</gene>
<feature type="domain" description="Glycosyltransferase 2-like" evidence="4">
    <location>
        <begin position="15"/>
        <end position="143"/>
    </location>
</feature>
<keyword evidence="3 5" id="KW-0808">Transferase</keyword>
<dbReference type="SUPFAM" id="SSF53448">
    <property type="entry name" value="Nucleotide-diphospho-sugar transferases"/>
    <property type="match status" value="1"/>
</dbReference>
<dbReference type="AlphaFoldDB" id="A0A5P5X5M4"/>
<evidence type="ECO:0000259" key="4">
    <source>
        <dbReference type="Pfam" id="PF00535"/>
    </source>
</evidence>
<proteinExistence type="inferred from homology"/>
<evidence type="ECO:0000256" key="3">
    <source>
        <dbReference type="ARBA" id="ARBA00022679"/>
    </source>
</evidence>
<dbReference type="InterPro" id="IPR001173">
    <property type="entry name" value="Glyco_trans_2-like"/>
</dbReference>